<reference evidence="2" key="1">
    <citation type="submission" date="2022-11" db="UniProtKB">
        <authorList>
            <consortium name="WormBaseParasite"/>
        </authorList>
    </citation>
    <scope>IDENTIFICATION</scope>
</reference>
<keyword evidence="1" id="KW-1185">Reference proteome</keyword>
<accession>A0A915JK35</accession>
<organism evidence="1 2">
    <name type="scientific">Romanomermis culicivorax</name>
    <name type="common">Nematode worm</name>
    <dbReference type="NCBI Taxonomy" id="13658"/>
    <lineage>
        <taxon>Eukaryota</taxon>
        <taxon>Metazoa</taxon>
        <taxon>Ecdysozoa</taxon>
        <taxon>Nematoda</taxon>
        <taxon>Enoplea</taxon>
        <taxon>Dorylaimia</taxon>
        <taxon>Mermithida</taxon>
        <taxon>Mermithoidea</taxon>
        <taxon>Mermithidae</taxon>
        <taxon>Romanomermis</taxon>
    </lineage>
</organism>
<sequence>MMHRSSTTITIRSTI</sequence>
<protein>
    <submittedName>
        <fullName evidence="2">Uncharacterized protein</fullName>
    </submittedName>
</protein>
<dbReference type="Proteomes" id="UP000887565">
    <property type="component" value="Unplaced"/>
</dbReference>
<evidence type="ECO:0000313" key="2">
    <source>
        <dbReference type="WBParaSite" id="nRc.2.0.1.t26549-RA"/>
    </source>
</evidence>
<name>A0A915JK35_ROMCU</name>
<proteinExistence type="predicted"/>
<evidence type="ECO:0000313" key="1">
    <source>
        <dbReference type="Proteomes" id="UP000887565"/>
    </source>
</evidence>
<dbReference type="WBParaSite" id="nRc.2.0.1.t26549-RA">
    <property type="protein sequence ID" value="nRc.2.0.1.t26549-RA"/>
    <property type="gene ID" value="nRc.2.0.1.g26549"/>
</dbReference>